<dbReference type="Gene3D" id="1.10.357.10">
    <property type="entry name" value="Tetracycline Repressor, domain 2"/>
    <property type="match status" value="1"/>
</dbReference>
<dbReference type="InterPro" id="IPR050109">
    <property type="entry name" value="HTH-type_TetR-like_transc_reg"/>
</dbReference>
<evidence type="ECO:0000256" key="4">
    <source>
        <dbReference type="PROSITE-ProRule" id="PRU00335"/>
    </source>
</evidence>
<keyword evidence="7" id="KW-1185">Reference proteome</keyword>
<evidence type="ECO:0000259" key="5">
    <source>
        <dbReference type="PROSITE" id="PS50977"/>
    </source>
</evidence>
<dbReference type="InterPro" id="IPR001647">
    <property type="entry name" value="HTH_TetR"/>
</dbReference>
<dbReference type="PROSITE" id="PS01081">
    <property type="entry name" value="HTH_TETR_1"/>
    <property type="match status" value="1"/>
</dbReference>
<dbReference type="PANTHER" id="PTHR30055:SF234">
    <property type="entry name" value="HTH-TYPE TRANSCRIPTIONAL REGULATOR BETI"/>
    <property type="match status" value="1"/>
</dbReference>
<evidence type="ECO:0000256" key="3">
    <source>
        <dbReference type="ARBA" id="ARBA00023163"/>
    </source>
</evidence>
<dbReference type="SUPFAM" id="SSF46689">
    <property type="entry name" value="Homeodomain-like"/>
    <property type="match status" value="1"/>
</dbReference>
<dbReference type="EMBL" id="AQQW01000009">
    <property type="protein sequence ID" value="ETW11946.1"/>
    <property type="molecule type" value="Genomic_DNA"/>
</dbReference>
<dbReference type="PRINTS" id="PR00455">
    <property type="entry name" value="HTHTETR"/>
</dbReference>
<dbReference type="PROSITE" id="PS50977">
    <property type="entry name" value="HTH_TETR_2"/>
    <property type="match status" value="1"/>
</dbReference>
<dbReference type="Pfam" id="PF00440">
    <property type="entry name" value="TetR_N"/>
    <property type="match status" value="1"/>
</dbReference>
<feature type="domain" description="HTH tetR-type" evidence="5">
    <location>
        <begin position="10"/>
        <end position="70"/>
    </location>
</feature>
<keyword evidence="2 4" id="KW-0238">DNA-binding</keyword>
<dbReference type="Proteomes" id="UP000019063">
    <property type="component" value="Unassembled WGS sequence"/>
</dbReference>
<dbReference type="STRING" id="1379903.ATO8_14807"/>
<comment type="caution">
    <text evidence="6">The sequence shown here is derived from an EMBL/GenBank/DDBJ whole genome shotgun (WGS) entry which is preliminary data.</text>
</comment>
<evidence type="ECO:0000313" key="6">
    <source>
        <dbReference type="EMBL" id="ETW11946.1"/>
    </source>
</evidence>
<name>W4HII2_9RHOB</name>
<dbReference type="GO" id="GO:0003700">
    <property type="term" value="F:DNA-binding transcription factor activity"/>
    <property type="evidence" value="ECO:0007669"/>
    <property type="project" value="TreeGrafter"/>
</dbReference>
<dbReference type="PANTHER" id="PTHR30055">
    <property type="entry name" value="HTH-TYPE TRANSCRIPTIONAL REGULATOR RUTR"/>
    <property type="match status" value="1"/>
</dbReference>
<keyword evidence="3" id="KW-0804">Transcription</keyword>
<reference evidence="6 7" key="1">
    <citation type="journal article" date="2014" name="Antonie Van Leeuwenhoek">
        <title>Roseivivax atlanticus sp. nov., isolated from surface seawater of the Atlantic Ocean.</title>
        <authorList>
            <person name="Li G."/>
            <person name="Lai Q."/>
            <person name="Liu X."/>
            <person name="Sun F."/>
            <person name="Shao Z."/>
        </authorList>
    </citation>
    <scope>NUCLEOTIDE SEQUENCE [LARGE SCALE GENOMIC DNA]</scope>
    <source>
        <strain evidence="6 7">22II-s10s</strain>
    </source>
</reference>
<dbReference type="eggNOG" id="COG1309">
    <property type="taxonomic scope" value="Bacteria"/>
</dbReference>
<feature type="DNA-binding region" description="H-T-H motif" evidence="4">
    <location>
        <begin position="33"/>
        <end position="52"/>
    </location>
</feature>
<accession>W4HII2</accession>
<sequence>MRAVQQTRSKRTQTTLLDAAEGLFAEKGLDETSVTDIAARAEASVGALYHHFNNKHALYHAVIERIREEMRATNAAALCPTRWEGAGIEEILRGYLTFTILEVGPSPILRLLESPDLRRTPELMARILEVKAEFNQGLAELLLERRDEIGHPDPEVAVDFVVDLVAALSKWRPDHVIWPRRTNRMSDSDYIDHALSAAMCYLRTRDS</sequence>
<proteinExistence type="predicted"/>
<dbReference type="AlphaFoldDB" id="W4HII2"/>
<dbReference type="InterPro" id="IPR023772">
    <property type="entry name" value="DNA-bd_HTH_TetR-type_CS"/>
</dbReference>
<keyword evidence="1" id="KW-0805">Transcription regulation</keyword>
<gene>
    <name evidence="6" type="ORF">ATO8_14807</name>
</gene>
<evidence type="ECO:0000256" key="2">
    <source>
        <dbReference type="ARBA" id="ARBA00023125"/>
    </source>
</evidence>
<protein>
    <submittedName>
        <fullName evidence="6">Putative TetR family transcriptional regulator</fullName>
    </submittedName>
</protein>
<dbReference type="PATRIC" id="fig|1317118.6.peg.3046"/>
<evidence type="ECO:0000313" key="7">
    <source>
        <dbReference type="Proteomes" id="UP000019063"/>
    </source>
</evidence>
<dbReference type="GO" id="GO:0000976">
    <property type="term" value="F:transcription cis-regulatory region binding"/>
    <property type="evidence" value="ECO:0007669"/>
    <property type="project" value="TreeGrafter"/>
</dbReference>
<evidence type="ECO:0000256" key="1">
    <source>
        <dbReference type="ARBA" id="ARBA00023015"/>
    </source>
</evidence>
<dbReference type="InterPro" id="IPR009057">
    <property type="entry name" value="Homeodomain-like_sf"/>
</dbReference>
<organism evidence="6 7">
    <name type="scientific">Roseivivax marinus</name>
    <dbReference type="NCBI Taxonomy" id="1379903"/>
    <lineage>
        <taxon>Bacteria</taxon>
        <taxon>Pseudomonadati</taxon>
        <taxon>Pseudomonadota</taxon>
        <taxon>Alphaproteobacteria</taxon>
        <taxon>Rhodobacterales</taxon>
        <taxon>Roseobacteraceae</taxon>
        <taxon>Roseivivax</taxon>
    </lineage>
</organism>